<dbReference type="EMBL" id="KF540243">
    <property type="protein sequence ID" value="AIF26704.1"/>
    <property type="molecule type" value="Genomic_DNA"/>
</dbReference>
<evidence type="ECO:0000256" key="7">
    <source>
        <dbReference type="SAM" id="Phobius"/>
    </source>
</evidence>
<feature type="transmembrane region" description="Helical" evidence="7">
    <location>
        <begin position="53"/>
        <end position="78"/>
    </location>
</feature>
<evidence type="ECO:0000256" key="3">
    <source>
        <dbReference type="ARBA" id="ARBA00022692"/>
    </source>
</evidence>
<reference evidence="8" key="1">
    <citation type="submission" date="2013-08" db="EMBL/GenBank/DDBJ databases">
        <title>Comparison of modified E. coli strains.</title>
        <authorList>
            <person name="Juergensen J."/>
            <person name="Bonge A."/>
            <person name="Streit W.R."/>
        </authorList>
    </citation>
    <scope>NUCLEOTIDE SEQUENCE</scope>
</reference>
<feature type="transmembrane region" description="Helical" evidence="7">
    <location>
        <begin position="171"/>
        <end position="188"/>
    </location>
</feature>
<keyword evidence="6" id="KW-0813">Transport</keyword>
<dbReference type="Pfam" id="PF00950">
    <property type="entry name" value="ABC-3"/>
    <property type="match status" value="1"/>
</dbReference>
<dbReference type="InterPro" id="IPR037294">
    <property type="entry name" value="ABC_BtuC-like"/>
</dbReference>
<proteinExistence type="inferred from homology"/>
<dbReference type="GO" id="GO:0043190">
    <property type="term" value="C:ATP-binding cassette (ABC) transporter complex"/>
    <property type="evidence" value="ECO:0007669"/>
    <property type="project" value="InterPro"/>
</dbReference>
<evidence type="ECO:0000256" key="5">
    <source>
        <dbReference type="ARBA" id="ARBA00023136"/>
    </source>
</evidence>
<evidence type="ECO:0000256" key="2">
    <source>
        <dbReference type="ARBA" id="ARBA00008034"/>
    </source>
</evidence>
<dbReference type="GO" id="GO:0055085">
    <property type="term" value="P:transmembrane transport"/>
    <property type="evidence" value="ECO:0007669"/>
    <property type="project" value="InterPro"/>
</dbReference>
<dbReference type="SUPFAM" id="SSF81345">
    <property type="entry name" value="ABC transporter involved in vitamin B12 uptake, BtuC"/>
    <property type="match status" value="1"/>
</dbReference>
<evidence type="ECO:0000256" key="4">
    <source>
        <dbReference type="ARBA" id="ARBA00022989"/>
    </source>
</evidence>
<keyword evidence="3 6" id="KW-0812">Transmembrane</keyword>
<feature type="transmembrane region" description="Helical" evidence="7">
    <location>
        <begin position="12"/>
        <end position="33"/>
    </location>
</feature>
<comment type="similarity">
    <text evidence="2 6">Belongs to the ABC-3 integral membrane protein family.</text>
</comment>
<dbReference type="AlphaFoldDB" id="A0A0H3U7X3"/>
<dbReference type="PANTHER" id="PTHR30477:SF18">
    <property type="entry name" value="METAL TRANSPORT SYSTEM MEMBRANE PROTEIN CT_417-RELATED"/>
    <property type="match status" value="1"/>
</dbReference>
<dbReference type="Gene3D" id="1.10.3470.10">
    <property type="entry name" value="ABC transporter involved in vitamin B12 uptake, BtuC"/>
    <property type="match status" value="1"/>
</dbReference>
<keyword evidence="5 7" id="KW-0472">Membrane</keyword>
<dbReference type="CDD" id="cd06550">
    <property type="entry name" value="TM_ABC_iron-siderophores_like"/>
    <property type="match status" value="1"/>
</dbReference>
<protein>
    <submittedName>
        <fullName evidence="8">Putative ABC-transporter</fullName>
    </submittedName>
</protein>
<comment type="subcellular location">
    <subcellularLocation>
        <location evidence="6">Cell membrane</location>
        <topology evidence="6">Multi-pass membrane protein</topology>
    </subcellularLocation>
    <subcellularLocation>
        <location evidence="1">Membrane</location>
        <topology evidence="1">Multi-pass membrane protein</topology>
    </subcellularLocation>
</comment>
<feature type="transmembrane region" description="Helical" evidence="7">
    <location>
        <begin position="90"/>
        <end position="111"/>
    </location>
</feature>
<keyword evidence="4 7" id="KW-1133">Transmembrane helix</keyword>
<dbReference type="InterPro" id="IPR001626">
    <property type="entry name" value="ABC_TroCD"/>
</dbReference>
<organism evidence="8">
    <name type="scientific">uncultured bacterium fosmid pJB84D8</name>
    <dbReference type="NCBI Taxonomy" id="1478071"/>
    <lineage>
        <taxon>Bacteria</taxon>
        <taxon>environmental samples</taxon>
    </lineage>
</organism>
<accession>A0A0H3U7X3</accession>
<evidence type="ECO:0000313" key="8">
    <source>
        <dbReference type="EMBL" id="AIF26704.1"/>
    </source>
</evidence>
<evidence type="ECO:0000256" key="6">
    <source>
        <dbReference type="RuleBase" id="RU003943"/>
    </source>
</evidence>
<name>A0A0H3U7X3_9BACT</name>
<evidence type="ECO:0000256" key="1">
    <source>
        <dbReference type="ARBA" id="ARBA00004141"/>
    </source>
</evidence>
<sequence>MLDLLSMEFMQNALVASVLVAIACGVMGTFVVVNRLTSLSGGVAHASFGGVGLAALLGFSPMLGSLGFAVVCAMLMGILTWRDRKKSDTFIGIIWAGGMALGVILTDMTPGYNGEMMSFLFGSLLTVPTDLLYWMGALLVVILVAVIAKFRKFLAISYDPEFARVQGMPVLAYYMTLIALIALTVVIAVQAVGMILVIALLTIPAYIAECYSKSLTQMIFISVIVSLVLVVAGLLLACQFNLVVGPTIIACGVLVYALHFLVKKLRKA</sequence>
<dbReference type="GO" id="GO:0010043">
    <property type="term" value="P:response to zinc ion"/>
    <property type="evidence" value="ECO:0007669"/>
    <property type="project" value="TreeGrafter"/>
</dbReference>
<feature type="transmembrane region" description="Helical" evidence="7">
    <location>
        <begin position="131"/>
        <end position="150"/>
    </location>
</feature>
<feature type="transmembrane region" description="Helical" evidence="7">
    <location>
        <begin position="218"/>
        <end position="237"/>
    </location>
</feature>
<dbReference type="PANTHER" id="PTHR30477">
    <property type="entry name" value="ABC-TRANSPORTER METAL-BINDING PROTEIN"/>
    <property type="match status" value="1"/>
</dbReference>
<feature type="transmembrane region" description="Helical" evidence="7">
    <location>
        <begin position="243"/>
        <end position="262"/>
    </location>
</feature>